<dbReference type="Gene3D" id="3.40.1360.10">
    <property type="match status" value="1"/>
</dbReference>
<sequence length="701" mass="76131">MTAYERLVDVLRGQGRDVNDGGHGKAQAQCPAHDDGRSSLSIGPRKDGKGVVVHCHAGCEYQAVLAAVGMSTRDLFDDDGMRNIYAPKRDYRYPDGRVVHRKPDKSFPQSGNTKGTSLFHADHIGAAKIVYWPEGEKDVEAIEAAGGVAVCSAMGAGKSPHADISPLRGRHVRVVADKDEPGRKHARDVAKLLEGVAASVRIFEAAVGKDAADHIAAGKTLEELRPFVDATPIDGAELLDDIERFVGPFLALPTAHHLVVLCLWVLHTWCVGAFYVTPRLVLDSPEPGSGKTRVLEVLALLCHGAKLTLSTTTAALYRRIAAAGDNPPTILQDEADAVWGRTASPQAEDLRALYNAGYKRGATVDRCEGDAKNMRVAEFRVFAPVTLAGLAGKMPKTIIDRAAAVFHMRRRAPDEHIADFRERDAAVAAAPLRDRMERWATASFDALAAARPVMPEGVRDRPAECWEALLAIADVAGGGWPARARAACRHFVLDSDPDELSFGARLLRDVRTVVGDCDRMFSADIVAALVADDESEWSDLWGKPLDQKRLAKELKRYGVRSNTIRIGEGRAKGYQVDGDDGLGQAWRRYLPDAAMRDNRDYRDIAGQRVTDESGDRDNRAIRDASVTTEMPFDQPLADAVTVVTHVTHKDGTRNGALFDDSSPTGGEVRRCACGNRLSTPEAKAASKCKPCRDRAMAGYEQ</sequence>
<dbReference type="Pfam" id="PF12307">
    <property type="entry name" value="DUF3631"/>
    <property type="match status" value="1"/>
</dbReference>
<dbReference type="Proteomes" id="UP000198875">
    <property type="component" value="Unassembled WGS sequence"/>
</dbReference>
<name>A0A0U0WAT7_MYCBE</name>
<accession>A0A0U0WAT7</accession>
<gene>
    <name evidence="3" type="ORF">BN971_03240</name>
</gene>
<dbReference type="CDD" id="cd01029">
    <property type="entry name" value="TOPRIM_primases"/>
    <property type="match status" value="1"/>
</dbReference>
<evidence type="ECO:0000256" key="1">
    <source>
        <dbReference type="SAM" id="MobiDB-lite"/>
    </source>
</evidence>
<feature type="region of interest" description="Disordered" evidence="1">
    <location>
        <begin position="15"/>
        <end position="42"/>
    </location>
</feature>
<dbReference type="InterPro" id="IPR022081">
    <property type="entry name" value="DUF3631"/>
</dbReference>
<feature type="domain" description="DUF3631" evidence="2">
    <location>
        <begin position="407"/>
        <end position="589"/>
    </location>
</feature>
<reference evidence="3 4" key="1">
    <citation type="submission" date="2015-03" db="EMBL/GenBank/DDBJ databases">
        <authorList>
            <person name="Murphy D."/>
        </authorList>
    </citation>
    <scope>NUCLEOTIDE SEQUENCE [LARGE SCALE GENOMIC DNA]</scope>
    <source>
        <strain evidence="3 4">DSM 44277</strain>
    </source>
</reference>
<dbReference type="EMBL" id="CSTD01000003">
    <property type="protein sequence ID" value="CPR11947.1"/>
    <property type="molecule type" value="Genomic_DNA"/>
</dbReference>
<evidence type="ECO:0000313" key="3">
    <source>
        <dbReference type="EMBL" id="CPR11947.1"/>
    </source>
</evidence>
<dbReference type="AlphaFoldDB" id="A0A0U0WAT7"/>
<dbReference type="InterPro" id="IPR034154">
    <property type="entry name" value="TOPRIM_DnaG/twinkle"/>
</dbReference>
<organism evidence="3 4">
    <name type="scientific">Mycobacterium bohemicum DSM 44277</name>
    <dbReference type="NCBI Taxonomy" id="1236609"/>
    <lineage>
        <taxon>Bacteria</taxon>
        <taxon>Bacillati</taxon>
        <taxon>Actinomycetota</taxon>
        <taxon>Actinomycetes</taxon>
        <taxon>Mycobacteriales</taxon>
        <taxon>Mycobacteriaceae</taxon>
        <taxon>Mycobacterium</taxon>
    </lineage>
</organism>
<evidence type="ECO:0000259" key="2">
    <source>
        <dbReference type="Pfam" id="PF12307"/>
    </source>
</evidence>
<protein>
    <submittedName>
        <fullName evidence="3">PhiRv2 prophage protein</fullName>
    </submittedName>
</protein>
<dbReference type="RefSeq" id="WP_249262738.1">
    <property type="nucleotide sequence ID" value="NZ_CSTD01000003.1"/>
</dbReference>
<evidence type="ECO:0000313" key="4">
    <source>
        <dbReference type="Proteomes" id="UP000198875"/>
    </source>
</evidence>
<proteinExistence type="predicted"/>